<dbReference type="FunFam" id="1.10.10.10:FF:000335">
    <property type="entry name" value="Spi-C transcription factor"/>
    <property type="match status" value="1"/>
</dbReference>
<dbReference type="InterPro" id="IPR000418">
    <property type="entry name" value="Ets_dom"/>
</dbReference>
<evidence type="ECO:0000256" key="1">
    <source>
        <dbReference type="ARBA" id="ARBA00004123"/>
    </source>
</evidence>
<comment type="similarity">
    <text evidence="2 10">Belongs to the ETS family.</text>
</comment>
<reference evidence="13" key="1">
    <citation type="journal article" date="2006" name="Science">
        <title>Ancient noncoding elements conserved in the human genome.</title>
        <authorList>
            <person name="Venkatesh B."/>
            <person name="Kirkness E.F."/>
            <person name="Loh Y.H."/>
            <person name="Halpern A.L."/>
            <person name="Lee A.P."/>
            <person name="Johnson J."/>
            <person name="Dandona N."/>
            <person name="Viswanathan L.D."/>
            <person name="Tay A."/>
            <person name="Venter J.C."/>
            <person name="Strausberg R.L."/>
            <person name="Brenner S."/>
        </authorList>
    </citation>
    <scope>NUCLEOTIDE SEQUENCE [LARGE SCALE GENOMIC DNA]</scope>
</reference>
<dbReference type="AlphaFoldDB" id="A0A4W3J764"/>
<evidence type="ECO:0000259" key="11">
    <source>
        <dbReference type="PROSITE" id="PS50061"/>
    </source>
</evidence>
<dbReference type="PANTHER" id="PTHR11849:SF17">
    <property type="entry name" value="TRANSCRIPTION FACTOR SPI-C"/>
    <property type="match status" value="1"/>
</dbReference>
<dbReference type="GO" id="GO:0005634">
    <property type="term" value="C:nucleus"/>
    <property type="evidence" value="ECO:0007669"/>
    <property type="project" value="UniProtKB-SubCell"/>
</dbReference>
<dbReference type="InterPro" id="IPR036388">
    <property type="entry name" value="WH-like_DNA-bd_sf"/>
</dbReference>
<dbReference type="OMA" id="NSEMADC"/>
<dbReference type="PROSITE" id="PS00346">
    <property type="entry name" value="ETS_DOMAIN_2"/>
    <property type="match status" value="1"/>
</dbReference>
<feature type="domain" description="ETS" evidence="11">
    <location>
        <begin position="139"/>
        <end position="222"/>
    </location>
</feature>
<evidence type="ECO:0000313" key="13">
    <source>
        <dbReference type="Proteomes" id="UP000314986"/>
    </source>
</evidence>
<dbReference type="InParanoid" id="A0A4W3J764"/>
<reference evidence="12" key="4">
    <citation type="submission" date="2025-08" db="UniProtKB">
        <authorList>
            <consortium name="Ensembl"/>
        </authorList>
    </citation>
    <scope>IDENTIFICATION</scope>
</reference>
<dbReference type="GO" id="GO:0030154">
    <property type="term" value="P:cell differentiation"/>
    <property type="evidence" value="ECO:0007669"/>
    <property type="project" value="TreeGrafter"/>
</dbReference>
<organism evidence="12 13">
    <name type="scientific">Callorhinchus milii</name>
    <name type="common">Ghost shark</name>
    <dbReference type="NCBI Taxonomy" id="7868"/>
    <lineage>
        <taxon>Eukaryota</taxon>
        <taxon>Metazoa</taxon>
        <taxon>Chordata</taxon>
        <taxon>Craniata</taxon>
        <taxon>Vertebrata</taxon>
        <taxon>Chondrichthyes</taxon>
        <taxon>Holocephali</taxon>
        <taxon>Chimaeriformes</taxon>
        <taxon>Callorhinchidae</taxon>
        <taxon>Callorhinchus</taxon>
    </lineage>
</organism>
<evidence type="ECO:0000256" key="2">
    <source>
        <dbReference type="ARBA" id="ARBA00005562"/>
    </source>
</evidence>
<dbReference type="GO" id="GO:0043565">
    <property type="term" value="F:sequence-specific DNA binding"/>
    <property type="evidence" value="ECO:0007669"/>
    <property type="project" value="InterPro"/>
</dbReference>
<accession>A0A4W3J764</accession>
<evidence type="ECO:0000256" key="8">
    <source>
        <dbReference type="ARBA" id="ARBA00063209"/>
    </source>
</evidence>
<reference evidence="13" key="2">
    <citation type="journal article" date="2007" name="PLoS Biol.">
        <title>Survey sequencing and comparative analysis of the elephant shark (Callorhinchus milii) genome.</title>
        <authorList>
            <person name="Venkatesh B."/>
            <person name="Kirkness E.F."/>
            <person name="Loh Y.H."/>
            <person name="Halpern A.L."/>
            <person name="Lee A.P."/>
            <person name="Johnson J."/>
            <person name="Dandona N."/>
            <person name="Viswanathan L.D."/>
            <person name="Tay A."/>
            <person name="Venter J.C."/>
            <person name="Strausberg R.L."/>
            <person name="Brenner S."/>
        </authorList>
    </citation>
    <scope>NUCLEOTIDE SEQUENCE [LARGE SCALE GENOMIC DNA]</scope>
</reference>
<dbReference type="Pfam" id="PF00178">
    <property type="entry name" value="Ets"/>
    <property type="match status" value="1"/>
</dbReference>
<evidence type="ECO:0000256" key="5">
    <source>
        <dbReference type="ARBA" id="ARBA00023163"/>
    </source>
</evidence>
<gene>
    <name evidence="12" type="primary">LOC103179877</name>
</gene>
<dbReference type="InterPro" id="IPR036390">
    <property type="entry name" value="WH_DNA-bd_sf"/>
</dbReference>
<reference evidence="13" key="3">
    <citation type="journal article" date="2014" name="Nature">
        <title>Elephant shark genome provides unique insights into gnathostome evolution.</title>
        <authorList>
            <consortium name="International Elephant Shark Genome Sequencing Consortium"/>
            <person name="Venkatesh B."/>
            <person name="Lee A.P."/>
            <person name="Ravi V."/>
            <person name="Maurya A.K."/>
            <person name="Lian M.M."/>
            <person name="Swann J.B."/>
            <person name="Ohta Y."/>
            <person name="Flajnik M.F."/>
            <person name="Sutoh Y."/>
            <person name="Kasahara M."/>
            <person name="Hoon S."/>
            <person name="Gangu V."/>
            <person name="Roy S.W."/>
            <person name="Irimia M."/>
            <person name="Korzh V."/>
            <person name="Kondrychyn I."/>
            <person name="Lim Z.W."/>
            <person name="Tay B.H."/>
            <person name="Tohari S."/>
            <person name="Kong K.W."/>
            <person name="Ho S."/>
            <person name="Lorente-Galdos B."/>
            <person name="Quilez J."/>
            <person name="Marques-Bonet T."/>
            <person name="Raney B.J."/>
            <person name="Ingham P.W."/>
            <person name="Tay A."/>
            <person name="Hillier L.W."/>
            <person name="Minx P."/>
            <person name="Boehm T."/>
            <person name="Wilson R.K."/>
            <person name="Brenner S."/>
            <person name="Warren W.C."/>
        </authorList>
    </citation>
    <scope>NUCLEOTIDE SEQUENCE [LARGE SCALE GENOMIC DNA]</scope>
</reference>
<keyword evidence="3" id="KW-0805">Transcription regulation</keyword>
<dbReference type="GeneTree" id="ENSGT00940000155067"/>
<keyword evidence="5" id="KW-0804">Transcription</keyword>
<dbReference type="InterPro" id="IPR046328">
    <property type="entry name" value="ETS_fam"/>
</dbReference>
<evidence type="ECO:0000256" key="10">
    <source>
        <dbReference type="RuleBase" id="RU004019"/>
    </source>
</evidence>
<dbReference type="Gene3D" id="1.10.10.10">
    <property type="entry name" value="Winged helix-like DNA-binding domain superfamily/Winged helix DNA-binding domain"/>
    <property type="match status" value="1"/>
</dbReference>
<proteinExistence type="inferred from homology"/>
<comment type="function">
    <text evidence="7">Controls the development of red pulp macrophages required for red blood cells recycling and iron homeostasis. Transcription factor that binds to the PU-box, a purine-rich DNA sequence (5'-GAGGA[AT]-3') that can act as a lymphoid-specific enhancer. Regulates VCAM1 gene expression.</text>
</comment>
<evidence type="ECO:0000256" key="3">
    <source>
        <dbReference type="ARBA" id="ARBA00023015"/>
    </source>
</evidence>
<reference evidence="12" key="5">
    <citation type="submission" date="2025-09" db="UniProtKB">
        <authorList>
            <consortium name="Ensembl"/>
        </authorList>
    </citation>
    <scope>IDENTIFICATION</scope>
</reference>
<dbReference type="STRING" id="7868.ENSCMIP00000028335"/>
<evidence type="ECO:0000313" key="12">
    <source>
        <dbReference type="Ensembl" id="ENSCMIP00000028335.1"/>
    </source>
</evidence>
<sequence>MCNGIDNIFRDRMTRYSHFLILAMNCYVQDTYAPLFDDAFEVIHHHHHHYPQEIQQIPQTDTGHQYLPVYSNFQHHLEAMPESYYPVDLPSQRFLEPIVLNGGPNAMVCENLMQNSNRFPENHFPDFFTPRQGKGRKRLRLYEFLNESLHNSEMADCIQWVDRNNGVFQFISKNKEKLAELWGRRKGNRKTMTYQKMARALRNYSGTGEIVKIRRKLTYQFDAKVLQRLVCNRNGETGFYQHFHREREHFGCDNWHLSYPCNDIFT</sequence>
<dbReference type="GO" id="GO:0000981">
    <property type="term" value="F:DNA-binding transcription factor activity, RNA polymerase II-specific"/>
    <property type="evidence" value="ECO:0007669"/>
    <property type="project" value="TreeGrafter"/>
</dbReference>
<dbReference type="PROSITE" id="PS50061">
    <property type="entry name" value="ETS_DOMAIN_3"/>
    <property type="match status" value="1"/>
</dbReference>
<protein>
    <recommendedName>
        <fullName evidence="9">Transcription factor Spi-C</fullName>
    </recommendedName>
</protein>
<keyword evidence="13" id="KW-1185">Reference proteome</keyword>
<dbReference type="PRINTS" id="PR00454">
    <property type="entry name" value="ETSDOMAIN"/>
</dbReference>
<dbReference type="Ensembl" id="ENSCMIT00000028783.1">
    <property type="protein sequence ID" value="ENSCMIP00000028335.1"/>
    <property type="gene ID" value="ENSCMIG00000012307.1"/>
</dbReference>
<evidence type="ECO:0000256" key="6">
    <source>
        <dbReference type="ARBA" id="ARBA00023242"/>
    </source>
</evidence>
<evidence type="ECO:0000256" key="4">
    <source>
        <dbReference type="ARBA" id="ARBA00023125"/>
    </source>
</evidence>
<dbReference type="OrthoDB" id="10043646at2759"/>
<keyword evidence="4 10" id="KW-0238">DNA-binding</keyword>
<keyword evidence="6 10" id="KW-0539">Nucleus</keyword>
<comment type="subcellular location">
    <subcellularLocation>
        <location evidence="1 10">Nucleus</location>
    </subcellularLocation>
</comment>
<comment type="subunit">
    <text evidence="8">Binds DNA as a monomer.</text>
</comment>
<dbReference type="RefSeq" id="XP_007893573.1">
    <property type="nucleotide sequence ID" value="XM_007895382.2"/>
</dbReference>
<dbReference type="Proteomes" id="UP000314986">
    <property type="component" value="Unassembled WGS sequence"/>
</dbReference>
<dbReference type="SMART" id="SM00413">
    <property type="entry name" value="ETS"/>
    <property type="match status" value="1"/>
</dbReference>
<dbReference type="PANTHER" id="PTHR11849">
    <property type="entry name" value="ETS"/>
    <property type="match status" value="1"/>
</dbReference>
<dbReference type="GeneID" id="103179877"/>
<evidence type="ECO:0000256" key="9">
    <source>
        <dbReference type="ARBA" id="ARBA00074964"/>
    </source>
</evidence>
<dbReference type="KEGG" id="cmk:103179877"/>
<dbReference type="SUPFAM" id="SSF46785">
    <property type="entry name" value="Winged helix' DNA-binding domain"/>
    <property type="match status" value="1"/>
</dbReference>
<evidence type="ECO:0000256" key="7">
    <source>
        <dbReference type="ARBA" id="ARBA00055710"/>
    </source>
</evidence>
<name>A0A4W3J764_CALMI</name>